<dbReference type="AlphaFoldDB" id="A0B605"/>
<dbReference type="OrthoDB" id="15207at2157"/>
<dbReference type="HAMAP" id="MF_00582">
    <property type="entry name" value="UPF0215"/>
    <property type="match status" value="1"/>
</dbReference>
<comment type="similarity">
    <text evidence="1">Belongs to the UPF0215 family.</text>
</comment>
<accession>A0B605</accession>
<dbReference type="STRING" id="349307.Mthe_0335"/>
<evidence type="ECO:0000256" key="1">
    <source>
        <dbReference type="HAMAP-Rule" id="MF_00582"/>
    </source>
</evidence>
<dbReference type="InterPro" id="IPR002802">
    <property type="entry name" value="Endo_dU"/>
</dbReference>
<evidence type="ECO:0000313" key="4">
    <source>
        <dbReference type="Proteomes" id="UP000000674"/>
    </source>
</evidence>
<organism evidence="3 4">
    <name type="scientific">Methanothrix thermoacetophila (strain DSM 6194 / JCM 14653 / NBRC 101360 / PT)</name>
    <name type="common">Methanosaeta thermophila</name>
    <dbReference type="NCBI Taxonomy" id="349307"/>
    <lineage>
        <taxon>Archaea</taxon>
        <taxon>Methanobacteriati</taxon>
        <taxon>Methanobacteriota</taxon>
        <taxon>Stenosarchaea group</taxon>
        <taxon>Methanomicrobia</taxon>
        <taxon>Methanotrichales</taxon>
        <taxon>Methanotrichaceae</taxon>
        <taxon>Methanothrix</taxon>
    </lineage>
</organism>
<gene>
    <name evidence="3" type="ordered locus">Mthe_0335</name>
</gene>
<dbReference type="PIRSF" id="PIRSF006380">
    <property type="entry name" value="UCP006380"/>
    <property type="match status" value="1"/>
</dbReference>
<dbReference type="Pfam" id="PF01949">
    <property type="entry name" value="Endo_dU"/>
    <property type="match status" value="1"/>
</dbReference>
<protein>
    <recommendedName>
        <fullName evidence="1">UPF0215 protein Mthe_0335</fullName>
    </recommendedName>
</protein>
<dbReference type="Proteomes" id="UP000000674">
    <property type="component" value="Chromosome"/>
</dbReference>
<feature type="compositionally biased region" description="Basic and acidic residues" evidence="2">
    <location>
        <begin position="7"/>
        <end position="17"/>
    </location>
</feature>
<evidence type="ECO:0000256" key="2">
    <source>
        <dbReference type="SAM" id="MobiDB-lite"/>
    </source>
</evidence>
<dbReference type="PANTHER" id="PTHR39518:SF2">
    <property type="entry name" value="UPF0215 PROTEIN MJ1150"/>
    <property type="match status" value="1"/>
</dbReference>
<dbReference type="EMBL" id="CP000477">
    <property type="protein sequence ID" value="ABK14129.1"/>
    <property type="molecule type" value="Genomic_DNA"/>
</dbReference>
<evidence type="ECO:0000313" key="3">
    <source>
        <dbReference type="EMBL" id="ABK14129.1"/>
    </source>
</evidence>
<sequence>MGQHLRSKLENRSDENPSVRGGNKQAIRVSKPGIRALGIAESFVRSDSLSTLAGLVMRGDMRIDGVALAEITVGGMDATDGVLSIYRKLGREDINILMLSGNVISWFNIIDPERIHRETGLPVISVTYEESDGLERYIEEYFPGDVERLMKYRALGERSAIRLKTGYDLFVRAHGISLKETRAVLNRFTIEGRIPEPVRVARLVARAAMRIGRESGE</sequence>
<reference evidence="3 4" key="1">
    <citation type="submission" date="2006-10" db="EMBL/GenBank/DDBJ databases">
        <title>Complete sequence of Methanosaeta thermophila PT.</title>
        <authorList>
            <consortium name="US DOE Joint Genome Institute"/>
            <person name="Copeland A."/>
            <person name="Lucas S."/>
            <person name="Lapidus A."/>
            <person name="Barry K."/>
            <person name="Detter J.C."/>
            <person name="Glavina del Rio T."/>
            <person name="Hammon N."/>
            <person name="Israni S."/>
            <person name="Pitluck S."/>
            <person name="Chain P."/>
            <person name="Malfatti S."/>
            <person name="Shin M."/>
            <person name="Vergez L."/>
            <person name="Schmutz J."/>
            <person name="Larimer F."/>
            <person name="Land M."/>
            <person name="Hauser L."/>
            <person name="Kyrpides N."/>
            <person name="Kim E."/>
            <person name="Smith K.S."/>
            <person name="Ingram-Smith C."/>
            <person name="Richardson P."/>
        </authorList>
    </citation>
    <scope>NUCLEOTIDE SEQUENCE [LARGE SCALE GENOMIC DNA]</scope>
    <source>
        <strain evidence="4">DSM 6194 / JCM 14653 / NBRC 101360 / PT</strain>
    </source>
</reference>
<dbReference type="RefSeq" id="WP_011695528.1">
    <property type="nucleotide sequence ID" value="NC_008553.1"/>
</dbReference>
<feature type="region of interest" description="Disordered" evidence="2">
    <location>
        <begin position="1"/>
        <end position="25"/>
    </location>
</feature>
<dbReference type="HOGENOM" id="CLU_095956_0_0_2"/>
<keyword evidence="4" id="KW-1185">Reference proteome</keyword>
<dbReference type="Gene3D" id="3.30.2170.10">
    <property type="entry name" value="archaeoglobus fulgidus dsm 4304 superfamily"/>
    <property type="match status" value="1"/>
</dbReference>
<dbReference type="KEGG" id="mtp:Mthe_0335"/>
<dbReference type="PANTHER" id="PTHR39518">
    <property type="entry name" value="UPF0215 PROTEIN MJ1150"/>
    <property type="match status" value="1"/>
</dbReference>
<dbReference type="GeneID" id="4461964"/>
<name>A0B605_METTP</name>
<proteinExistence type="inferred from homology"/>